<feature type="transmembrane region" description="Helical" evidence="1">
    <location>
        <begin position="104"/>
        <end position="127"/>
    </location>
</feature>
<keyword evidence="1" id="KW-0472">Membrane</keyword>
<feature type="transmembrane region" description="Helical" evidence="1">
    <location>
        <begin position="79"/>
        <end position="98"/>
    </location>
</feature>
<dbReference type="Proteomes" id="UP000518300">
    <property type="component" value="Unassembled WGS sequence"/>
</dbReference>
<accession>A0A848LI20</accession>
<sequence length="170" mass="18612">MTKSHALWLVPLLLTVHNTEEALWMHRVLPLAPERIPAPMRSLLPTVTLPQFLLVLGLVTVLPYCVARWGDLERERGPATYALLTLQVTMALNVLSHVGTAVTLGGYAPGLVTALLVNVPFSAYLFRRAARARWVRPRDWVGMVAVALVLHGPVLLGLMALAGRVTRASN</sequence>
<reference evidence="2 3" key="1">
    <citation type="submission" date="2020-04" db="EMBL/GenBank/DDBJ databases">
        <title>Draft genome of Pyxidicoccus fallax type strain.</title>
        <authorList>
            <person name="Whitworth D.E."/>
        </authorList>
    </citation>
    <scope>NUCLEOTIDE SEQUENCE [LARGE SCALE GENOMIC DNA]</scope>
    <source>
        <strain evidence="2 3">DSM 14698</strain>
    </source>
</reference>
<gene>
    <name evidence="2" type="ORF">HG543_19805</name>
</gene>
<dbReference type="InterPro" id="IPR025671">
    <property type="entry name" value="HXXEE"/>
</dbReference>
<dbReference type="EMBL" id="JABBJJ010000087">
    <property type="protein sequence ID" value="NMO17088.1"/>
    <property type="molecule type" value="Genomic_DNA"/>
</dbReference>
<proteinExistence type="predicted"/>
<organism evidence="2 3">
    <name type="scientific">Pyxidicoccus fallax</name>
    <dbReference type="NCBI Taxonomy" id="394095"/>
    <lineage>
        <taxon>Bacteria</taxon>
        <taxon>Pseudomonadati</taxon>
        <taxon>Myxococcota</taxon>
        <taxon>Myxococcia</taxon>
        <taxon>Myxococcales</taxon>
        <taxon>Cystobacterineae</taxon>
        <taxon>Myxococcaceae</taxon>
        <taxon>Pyxidicoccus</taxon>
    </lineage>
</organism>
<dbReference type="AlphaFoldDB" id="A0A848LI20"/>
<dbReference type="RefSeq" id="WP_169346370.1">
    <property type="nucleotide sequence ID" value="NZ_JABBJJ010000087.1"/>
</dbReference>
<keyword evidence="3" id="KW-1185">Reference proteome</keyword>
<evidence type="ECO:0000256" key="1">
    <source>
        <dbReference type="SAM" id="Phobius"/>
    </source>
</evidence>
<comment type="caution">
    <text evidence="2">The sequence shown here is derived from an EMBL/GenBank/DDBJ whole genome shotgun (WGS) entry which is preliminary data.</text>
</comment>
<keyword evidence="1" id="KW-0812">Transmembrane</keyword>
<keyword evidence="1" id="KW-1133">Transmembrane helix</keyword>
<evidence type="ECO:0000313" key="2">
    <source>
        <dbReference type="EMBL" id="NMO17088.1"/>
    </source>
</evidence>
<evidence type="ECO:0000313" key="3">
    <source>
        <dbReference type="Proteomes" id="UP000518300"/>
    </source>
</evidence>
<name>A0A848LI20_9BACT</name>
<dbReference type="Pfam" id="PF13787">
    <property type="entry name" value="HXXEE"/>
    <property type="match status" value="1"/>
</dbReference>
<feature type="transmembrane region" description="Helical" evidence="1">
    <location>
        <begin position="139"/>
        <end position="162"/>
    </location>
</feature>
<protein>
    <submittedName>
        <fullName evidence="2">HXXEE domain-containing protein</fullName>
    </submittedName>
</protein>
<feature type="transmembrane region" description="Helical" evidence="1">
    <location>
        <begin position="42"/>
        <end position="67"/>
    </location>
</feature>